<proteinExistence type="predicted"/>
<evidence type="ECO:0000313" key="1">
    <source>
        <dbReference type="EMBL" id="VFK46159.1"/>
    </source>
</evidence>
<sequence length="182" mass="21064">MKKFRQERIQSLRLGGQKVAVITYTNAACDEIKARLDYDASFQVSTIYGFSWELIKPYQNDIRAWLRKRLLGEIAVLQEKQQKGRAGSKAALDRPRQIDAKQKRLNALERIKRFAYNPSGENPGRDFLNHAEVIAMTTTFLLERPLMQRILIRRFPILLIDESQDAHEELIDAFFQVQSAIG</sequence>
<accession>A0A450Z7W4</accession>
<protein>
    <recommendedName>
        <fullName evidence="3">DNA helicase</fullName>
    </recommendedName>
</protein>
<evidence type="ECO:0000313" key="2">
    <source>
        <dbReference type="EMBL" id="VFK49874.1"/>
    </source>
</evidence>
<dbReference type="SUPFAM" id="SSF52540">
    <property type="entry name" value="P-loop containing nucleoside triphosphate hydrolases"/>
    <property type="match status" value="1"/>
</dbReference>
<dbReference type="Gene3D" id="3.40.50.300">
    <property type="entry name" value="P-loop containing nucleotide triphosphate hydrolases"/>
    <property type="match status" value="1"/>
</dbReference>
<reference evidence="2" key="1">
    <citation type="submission" date="2019-02" db="EMBL/GenBank/DDBJ databases">
        <authorList>
            <person name="Gruber-Vodicka R. H."/>
            <person name="Seah K. B. B."/>
        </authorList>
    </citation>
    <scope>NUCLEOTIDE SEQUENCE</scope>
    <source>
        <strain evidence="2">BECK_S1320</strain>
        <strain evidence="1">BECK_S1321</strain>
    </source>
</reference>
<dbReference type="EMBL" id="CAADFR010000281">
    <property type="protein sequence ID" value="VFK46159.1"/>
    <property type="molecule type" value="Genomic_DNA"/>
</dbReference>
<organism evidence="2">
    <name type="scientific">Candidatus Kentrum sp. SD</name>
    <dbReference type="NCBI Taxonomy" id="2126332"/>
    <lineage>
        <taxon>Bacteria</taxon>
        <taxon>Pseudomonadati</taxon>
        <taxon>Pseudomonadota</taxon>
        <taxon>Gammaproteobacteria</taxon>
        <taxon>Candidatus Kentrum</taxon>
    </lineage>
</organism>
<evidence type="ECO:0008006" key="3">
    <source>
        <dbReference type="Google" id="ProtNLM"/>
    </source>
</evidence>
<dbReference type="AlphaFoldDB" id="A0A450Z7W4"/>
<dbReference type="InterPro" id="IPR027417">
    <property type="entry name" value="P-loop_NTPase"/>
</dbReference>
<dbReference type="EMBL" id="CAADFU010000267">
    <property type="protein sequence ID" value="VFK49874.1"/>
    <property type="molecule type" value="Genomic_DNA"/>
</dbReference>
<name>A0A450Z7W4_9GAMM</name>
<gene>
    <name evidence="2" type="ORF">BECKSD772E_GA0070983_12672</name>
    <name evidence="1" type="ORF">BECKSD772F_GA0070984_12813</name>
</gene>